<dbReference type="Gene3D" id="2.60.40.380">
    <property type="entry name" value="Purple acid phosphatase-like, N-terminal"/>
    <property type="match status" value="1"/>
</dbReference>
<comment type="similarity">
    <text evidence="1 5">Belongs to the metallophosphoesterase superfamily. Purple acid phosphatase family.</text>
</comment>
<dbReference type="Pfam" id="PF14008">
    <property type="entry name" value="Metallophos_C"/>
    <property type="match status" value="1"/>
</dbReference>
<dbReference type="PROSITE" id="PS51257">
    <property type="entry name" value="PROKAR_LIPOPROTEIN"/>
    <property type="match status" value="1"/>
</dbReference>
<feature type="domain" description="Calcineurin-like phosphoesterase" evidence="7">
    <location>
        <begin position="155"/>
        <end position="347"/>
    </location>
</feature>
<sequence length="439" mass="48010">MATSTRCSRRPPRGAPSAPLLSLVLVGIFLLGCSVPHALCYVRPPARANIAVSLAVTDINAPQQVHISMVGADKMRVSWITVASVSSTVYYGTSPGVYTSSASGSSSSYSFLTYTSGRINNVVIGPLLPSTIYYYRCSNATKEFSLKTPPGQLPIKFAVVGDLGQTGWTKTTLDHVAVSGYDVLLLPGDLSYADNVQSLWDSFGLLVEPLASQRPWMVTEGNHEIEKVSTIESFRAYNARWRMPYELSGSSSNLYYSFDAAGGAVHVIMLGSYTDFAVGTAQYNWLIGDLAKINRQTTPWVVALIHAPWYNTNYAHQNEGEPMRLAMEGLLYKARVDVVFAGHVHAYERFDRVNLKKQDKCGPVHITVGDGGNREGLASAYISPKPAISLFREASFGHGQFNVVNMTHARWTWHRNSNDISVVGDGVWLTSLFSTPGCF</sequence>
<dbReference type="InterPro" id="IPR004843">
    <property type="entry name" value="Calcineurin-like_PHP"/>
</dbReference>
<evidence type="ECO:0000259" key="8">
    <source>
        <dbReference type="Pfam" id="PF14008"/>
    </source>
</evidence>
<dbReference type="SUPFAM" id="SSF56300">
    <property type="entry name" value="Metallo-dependent phosphatases"/>
    <property type="match status" value="1"/>
</dbReference>
<dbReference type="SUPFAM" id="SSF49363">
    <property type="entry name" value="Purple acid phosphatase, N-terminal domain"/>
    <property type="match status" value="1"/>
</dbReference>
<dbReference type="InterPro" id="IPR029052">
    <property type="entry name" value="Metallo-depent_PP-like"/>
</dbReference>
<evidence type="ECO:0000256" key="5">
    <source>
        <dbReference type="RuleBase" id="RU361203"/>
    </source>
</evidence>
<dbReference type="Proteomes" id="UP000663760">
    <property type="component" value="Chromosome 5"/>
</dbReference>
<dbReference type="AlphaFoldDB" id="A0A7I8KIN2"/>
<evidence type="ECO:0000256" key="3">
    <source>
        <dbReference type="ARBA" id="ARBA00022801"/>
    </source>
</evidence>
<dbReference type="Pfam" id="PF00149">
    <property type="entry name" value="Metallophos"/>
    <property type="match status" value="1"/>
</dbReference>
<evidence type="ECO:0000259" key="9">
    <source>
        <dbReference type="Pfam" id="PF16656"/>
    </source>
</evidence>
<organism evidence="10 11">
    <name type="scientific">Spirodela intermedia</name>
    <name type="common">Intermediate duckweed</name>
    <dbReference type="NCBI Taxonomy" id="51605"/>
    <lineage>
        <taxon>Eukaryota</taxon>
        <taxon>Viridiplantae</taxon>
        <taxon>Streptophyta</taxon>
        <taxon>Embryophyta</taxon>
        <taxon>Tracheophyta</taxon>
        <taxon>Spermatophyta</taxon>
        <taxon>Magnoliopsida</taxon>
        <taxon>Liliopsida</taxon>
        <taxon>Araceae</taxon>
        <taxon>Lemnoideae</taxon>
        <taxon>Spirodela</taxon>
    </lineage>
</organism>
<keyword evidence="11" id="KW-1185">Reference proteome</keyword>
<reference evidence="10" key="1">
    <citation type="submission" date="2020-02" db="EMBL/GenBank/DDBJ databases">
        <authorList>
            <person name="Scholz U."/>
            <person name="Mascher M."/>
            <person name="Fiebig A."/>
        </authorList>
    </citation>
    <scope>NUCLEOTIDE SEQUENCE</scope>
</reference>
<dbReference type="InterPro" id="IPR008963">
    <property type="entry name" value="Purple_acid_Pase-like_N"/>
</dbReference>
<dbReference type="InterPro" id="IPR025733">
    <property type="entry name" value="PAPs_C"/>
</dbReference>
<dbReference type="PANTHER" id="PTHR22953:SF153">
    <property type="entry name" value="PURPLE ACID PHOSPHATASE"/>
    <property type="match status" value="1"/>
</dbReference>
<evidence type="ECO:0000256" key="1">
    <source>
        <dbReference type="ARBA" id="ARBA00008723"/>
    </source>
</evidence>
<proteinExistence type="inferred from homology"/>
<feature type="chain" id="PRO_5029823898" description="Purple acid phosphatase" evidence="6">
    <location>
        <begin position="41"/>
        <end position="439"/>
    </location>
</feature>
<keyword evidence="2 6" id="KW-0732">Signal</keyword>
<evidence type="ECO:0000256" key="2">
    <source>
        <dbReference type="ARBA" id="ARBA00022729"/>
    </source>
</evidence>
<evidence type="ECO:0000259" key="7">
    <source>
        <dbReference type="Pfam" id="PF00149"/>
    </source>
</evidence>
<evidence type="ECO:0000256" key="6">
    <source>
        <dbReference type="SAM" id="SignalP"/>
    </source>
</evidence>
<dbReference type="InterPro" id="IPR015914">
    <property type="entry name" value="PAPs_N"/>
</dbReference>
<dbReference type="InterPro" id="IPR039331">
    <property type="entry name" value="PAPs-like"/>
</dbReference>
<feature type="domain" description="Purple acid phosphatase N-terminal" evidence="9">
    <location>
        <begin position="62"/>
        <end position="146"/>
    </location>
</feature>
<evidence type="ECO:0000256" key="4">
    <source>
        <dbReference type="ARBA" id="ARBA00023180"/>
    </source>
</evidence>
<gene>
    <name evidence="10" type="ORF">SI8410_05007717</name>
</gene>
<evidence type="ECO:0000313" key="11">
    <source>
        <dbReference type="Proteomes" id="UP000663760"/>
    </source>
</evidence>
<feature type="domain" description="Purple acid phosphatase C-terminal" evidence="8">
    <location>
        <begin position="362"/>
        <end position="422"/>
    </location>
</feature>
<protein>
    <recommendedName>
        <fullName evidence="5">Purple acid phosphatase</fullName>
        <ecNumber evidence="5">3.1.3.2</ecNumber>
    </recommendedName>
</protein>
<dbReference type="EMBL" id="LR746268">
    <property type="protein sequence ID" value="CAA7397054.1"/>
    <property type="molecule type" value="Genomic_DNA"/>
</dbReference>
<dbReference type="EC" id="3.1.3.2" evidence="5"/>
<dbReference type="Pfam" id="PF16656">
    <property type="entry name" value="Pur_ac_phosph_N"/>
    <property type="match status" value="1"/>
</dbReference>
<dbReference type="OrthoDB" id="45007at2759"/>
<dbReference type="Gene3D" id="3.60.21.10">
    <property type="match status" value="1"/>
</dbReference>
<name>A0A7I8KIN2_SPIIN</name>
<evidence type="ECO:0000313" key="10">
    <source>
        <dbReference type="EMBL" id="CAA7397054.1"/>
    </source>
</evidence>
<comment type="catalytic activity">
    <reaction evidence="5">
        <text>a phosphate monoester + H2O = an alcohol + phosphate</text>
        <dbReference type="Rhea" id="RHEA:15017"/>
        <dbReference type="ChEBI" id="CHEBI:15377"/>
        <dbReference type="ChEBI" id="CHEBI:30879"/>
        <dbReference type="ChEBI" id="CHEBI:43474"/>
        <dbReference type="ChEBI" id="CHEBI:67140"/>
        <dbReference type="EC" id="3.1.3.2"/>
    </reaction>
</comment>
<feature type="signal peptide" evidence="6">
    <location>
        <begin position="1"/>
        <end position="40"/>
    </location>
</feature>
<keyword evidence="3 5" id="KW-0378">Hydrolase</keyword>
<dbReference type="InterPro" id="IPR041792">
    <property type="entry name" value="MPP_PAP"/>
</dbReference>
<dbReference type="GO" id="GO:0046872">
    <property type="term" value="F:metal ion binding"/>
    <property type="evidence" value="ECO:0007669"/>
    <property type="project" value="InterPro"/>
</dbReference>
<dbReference type="GO" id="GO:0003993">
    <property type="term" value="F:acid phosphatase activity"/>
    <property type="evidence" value="ECO:0007669"/>
    <property type="project" value="UniProtKB-EC"/>
</dbReference>
<accession>A0A7I8KIN2</accession>
<keyword evidence="4" id="KW-0325">Glycoprotein</keyword>
<dbReference type="CDD" id="cd00839">
    <property type="entry name" value="MPP_PAPs"/>
    <property type="match status" value="1"/>
</dbReference>
<dbReference type="PANTHER" id="PTHR22953">
    <property type="entry name" value="ACID PHOSPHATASE RELATED"/>
    <property type="match status" value="1"/>
</dbReference>